<organism evidence="8 9">
    <name type="scientific">Streptomyces bluensis</name>
    <dbReference type="NCBI Taxonomy" id="33897"/>
    <lineage>
        <taxon>Bacteria</taxon>
        <taxon>Bacillati</taxon>
        <taxon>Actinomycetota</taxon>
        <taxon>Actinomycetes</taxon>
        <taxon>Kitasatosporales</taxon>
        <taxon>Streptomycetaceae</taxon>
        <taxon>Streptomyces</taxon>
    </lineage>
</organism>
<keyword evidence="2 8" id="KW-0436">Ligase</keyword>
<dbReference type="InterPro" id="IPR025110">
    <property type="entry name" value="AMP-bd_C"/>
</dbReference>
<dbReference type="CDD" id="cd05931">
    <property type="entry name" value="FAAL"/>
    <property type="match status" value="1"/>
</dbReference>
<dbReference type="PANTHER" id="PTHR22754">
    <property type="entry name" value="DISCO-INTERACTING PROTEIN 2 DIP2 -RELATED"/>
    <property type="match status" value="1"/>
</dbReference>
<name>A0ABW6US93_9ACTN</name>
<feature type="region of interest" description="Disordered" evidence="5">
    <location>
        <begin position="158"/>
        <end position="180"/>
    </location>
</feature>
<dbReference type="Gene3D" id="3.30.300.30">
    <property type="match status" value="1"/>
</dbReference>
<comment type="similarity">
    <text evidence="1">Belongs to the ATP-dependent AMP-binding enzyme family.</text>
</comment>
<dbReference type="InterPro" id="IPR040097">
    <property type="entry name" value="FAAL/FAAC"/>
</dbReference>
<feature type="domain" description="AMP-dependent synthetase/ligase" evidence="6">
    <location>
        <begin position="16"/>
        <end position="430"/>
    </location>
</feature>
<evidence type="ECO:0000259" key="7">
    <source>
        <dbReference type="Pfam" id="PF23024"/>
    </source>
</evidence>
<evidence type="ECO:0000313" key="9">
    <source>
        <dbReference type="Proteomes" id="UP001602058"/>
    </source>
</evidence>
<evidence type="ECO:0000256" key="5">
    <source>
        <dbReference type="SAM" id="MobiDB-lite"/>
    </source>
</evidence>
<dbReference type="InterPro" id="IPR045851">
    <property type="entry name" value="AMP-bd_C_sf"/>
</dbReference>
<protein>
    <submittedName>
        <fullName evidence="8">Fatty acyl-AMP ligase</fullName>
    </submittedName>
</protein>
<dbReference type="Pfam" id="PF00501">
    <property type="entry name" value="AMP-binding"/>
    <property type="match status" value="1"/>
</dbReference>
<evidence type="ECO:0000256" key="4">
    <source>
        <dbReference type="ARBA" id="ARBA00023098"/>
    </source>
</evidence>
<evidence type="ECO:0000256" key="3">
    <source>
        <dbReference type="ARBA" id="ARBA00022832"/>
    </source>
</evidence>
<keyword evidence="9" id="KW-1185">Reference proteome</keyword>
<dbReference type="EMBL" id="JBIAWJ010000024">
    <property type="protein sequence ID" value="MFF4526311.1"/>
    <property type="molecule type" value="Genomic_DNA"/>
</dbReference>
<accession>A0ABW6US93</accession>
<dbReference type="PANTHER" id="PTHR22754:SF32">
    <property type="entry name" value="DISCO-INTERACTING PROTEIN 2"/>
    <property type="match status" value="1"/>
</dbReference>
<dbReference type="Proteomes" id="UP001602058">
    <property type="component" value="Unassembled WGS sequence"/>
</dbReference>
<feature type="domain" description="AMP-binding enzyme C-terminal" evidence="7">
    <location>
        <begin position="477"/>
        <end position="589"/>
    </location>
</feature>
<dbReference type="GO" id="GO:0016874">
    <property type="term" value="F:ligase activity"/>
    <property type="evidence" value="ECO:0007669"/>
    <property type="project" value="UniProtKB-KW"/>
</dbReference>
<evidence type="ECO:0000313" key="8">
    <source>
        <dbReference type="EMBL" id="MFF4526311.1"/>
    </source>
</evidence>
<keyword evidence="4" id="KW-0443">Lipid metabolism</keyword>
<dbReference type="InterPro" id="IPR042099">
    <property type="entry name" value="ANL_N_sf"/>
</dbReference>
<feature type="compositionally biased region" description="Low complexity" evidence="5">
    <location>
        <begin position="158"/>
        <end position="171"/>
    </location>
</feature>
<evidence type="ECO:0000256" key="2">
    <source>
        <dbReference type="ARBA" id="ARBA00022598"/>
    </source>
</evidence>
<gene>
    <name evidence="8" type="ORF">ACFY1D_33500</name>
</gene>
<dbReference type="RefSeq" id="WP_351085628.1">
    <property type="nucleotide sequence ID" value="NZ_JBEOZG010000033.1"/>
</dbReference>
<sequence>MPSPKGETLSTHLALSAQQAPDEVAFTFVDFGTDRDGTSVELTWGELDARVRTVAAGLGRAGAAGERVAVVAPQGLDYVVGFLGAVCAGAMAVPLFPPGLPGHGDKLAAVLADAAPALAIAAPEQREAVADFCTGHGIASRLRVMSVEELVRAAGTAAAEASTAPEARAPEPQAPEPQPEDCAYLQYTSGSTRMPSGVEITHANVCANARQALEAYDLRRGQNCTVGWLPLYHDMGLVLTIALPIVGRMQSVIMDPLAFVQQPVRWLRLLSRYGGACTAAPNFAYDYCVQRVPPEERIGLSLGSVASLVNGSEPINPATLDRFHEAFAPFGVRRTTMRPSYGLAEATVFVAASPAGEEPTVTPFDRNLLAQGTARVAEPTEGGSITELVACGRPTNQEVAVVDPATGRRREDGTVGEIWLRGPNIGRGYWGRPHDGESFGAVMDGEDAADPAQRWLRTGDLGMWHDKQLYVTGRLKDLVIIDGTNHYPHDIELTVQDAHPAIRRHHTAAFAVSTDEGERLVVVAEHAPGVTDPHTARDEVTRAVRGAVASAHGIAVHDFVHAPPGTVPRTTSGKVARSACRAQYLAGTWAAARNTALRTGTA</sequence>
<comment type="caution">
    <text evidence="8">The sequence shown here is derived from an EMBL/GenBank/DDBJ whole genome shotgun (WGS) entry which is preliminary data.</text>
</comment>
<dbReference type="SUPFAM" id="SSF56801">
    <property type="entry name" value="Acetyl-CoA synthetase-like"/>
    <property type="match status" value="1"/>
</dbReference>
<keyword evidence="3" id="KW-0276">Fatty acid metabolism</keyword>
<dbReference type="Gene3D" id="3.40.50.12780">
    <property type="entry name" value="N-terminal domain of ligase-like"/>
    <property type="match status" value="1"/>
</dbReference>
<proteinExistence type="inferred from homology"/>
<dbReference type="Pfam" id="PF23024">
    <property type="entry name" value="AMP-dom_DIP2-like"/>
    <property type="match status" value="1"/>
</dbReference>
<evidence type="ECO:0000259" key="6">
    <source>
        <dbReference type="Pfam" id="PF00501"/>
    </source>
</evidence>
<dbReference type="InterPro" id="IPR000873">
    <property type="entry name" value="AMP-dep_synth/lig_dom"/>
</dbReference>
<reference evidence="8 9" key="1">
    <citation type="submission" date="2024-10" db="EMBL/GenBank/DDBJ databases">
        <title>The Natural Products Discovery Center: Release of the First 8490 Sequenced Strains for Exploring Actinobacteria Biosynthetic Diversity.</title>
        <authorList>
            <person name="Kalkreuter E."/>
            <person name="Kautsar S.A."/>
            <person name="Yang D."/>
            <person name="Bader C.D."/>
            <person name="Teijaro C.N."/>
            <person name="Fluegel L."/>
            <person name="Davis C.M."/>
            <person name="Simpson J.R."/>
            <person name="Lauterbach L."/>
            <person name="Steele A.D."/>
            <person name="Gui C."/>
            <person name="Meng S."/>
            <person name="Li G."/>
            <person name="Viehrig K."/>
            <person name="Ye F."/>
            <person name="Su P."/>
            <person name="Kiefer A.F."/>
            <person name="Nichols A."/>
            <person name="Cepeda A.J."/>
            <person name="Yan W."/>
            <person name="Fan B."/>
            <person name="Jiang Y."/>
            <person name="Adhikari A."/>
            <person name="Zheng C.-J."/>
            <person name="Schuster L."/>
            <person name="Cowan T.M."/>
            <person name="Smanski M.J."/>
            <person name="Chevrette M.G."/>
            <person name="De Carvalho L.P.S."/>
            <person name="Shen B."/>
        </authorList>
    </citation>
    <scope>NUCLEOTIDE SEQUENCE [LARGE SCALE GENOMIC DNA]</scope>
    <source>
        <strain evidence="8 9">NPDC001390</strain>
    </source>
</reference>
<evidence type="ECO:0000256" key="1">
    <source>
        <dbReference type="ARBA" id="ARBA00006432"/>
    </source>
</evidence>